<dbReference type="GO" id="GO:0009847">
    <property type="term" value="P:spore germination"/>
    <property type="evidence" value="ECO:0007669"/>
    <property type="project" value="InterPro"/>
</dbReference>
<evidence type="ECO:0000259" key="9">
    <source>
        <dbReference type="Pfam" id="PF25198"/>
    </source>
</evidence>
<evidence type="ECO:0000256" key="3">
    <source>
        <dbReference type="ARBA" id="ARBA00022544"/>
    </source>
</evidence>
<dbReference type="Gene3D" id="3.30.300.210">
    <property type="entry name" value="Nutrient germinant receptor protein C, domain 3"/>
    <property type="match status" value="1"/>
</dbReference>
<evidence type="ECO:0000313" key="11">
    <source>
        <dbReference type="Proteomes" id="UP000441354"/>
    </source>
</evidence>
<protein>
    <submittedName>
        <fullName evidence="10">Ger(X)C family spore germination protein</fullName>
    </submittedName>
</protein>
<comment type="caution">
    <text evidence="10">The sequence shown here is derived from an EMBL/GenBank/DDBJ whole genome shotgun (WGS) entry which is preliminary data.</text>
</comment>
<reference evidence="10 11" key="1">
    <citation type="journal article" date="2014" name="Arch. Microbiol.">
        <title>Bacillus mesophilum sp. nov., strain IITR-54T, a novel 4-chlorobiphenyl dechlorinating bacterium.</title>
        <authorList>
            <person name="Manickam N."/>
            <person name="Singh N.K."/>
            <person name="Bajaj A."/>
            <person name="Kumar R.M."/>
            <person name="Kaur G."/>
            <person name="Kaur N."/>
            <person name="Bala M."/>
            <person name="Kumar A."/>
            <person name="Mayilraj S."/>
        </authorList>
    </citation>
    <scope>NUCLEOTIDE SEQUENCE [LARGE SCALE GENOMIC DNA]</scope>
    <source>
        <strain evidence="10 11">IITR-54</strain>
    </source>
</reference>
<evidence type="ECO:0000256" key="1">
    <source>
        <dbReference type="ARBA" id="ARBA00004635"/>
    </source>
</evidence>
<comment type="subcellular location">
    <subcellularLocation>
        <location evidence="1">Membrane</location>
        <topology evidence="1">Lipid-anchor</topology>
    </subcellularLocation>
</comment>
<evidence type="ECO:0000256" key="5">
    <source>
        <dbReference type="ARBA" id="ARBA00023136"/>
    </source>
</evidence>
<dbReference type="EMBL" id="WBOT01000003">
    <property type="protein sequence ID" value="KAB2333045.1"/>
    <property type="molecule type" value="Genomic_DNA"/>
</dbReference>
<gene>
    <name evidence="10" type="ORF">F7732_12110</name>
</gene>
<keyword evidence="4" id="KW-0732">Signal</keyword>
<dbReference type="InterPro" id="IPR057336">
    <property type="entry name" value="GerAC_N"/>
</dbReference>
<feature type="domain" description="Spore germination GerAC-like C-terminal" evidence="8">
    <location>
        <begin position="184"/>
        <end position="335"/>
    </location>
</feature>
<evidence type="ECO:0000313" key="10">
    <source>
        <dbReference type="EMBL" id="KAB2333045.1"/>
    </source>
</evidence>
<dbReference type="AlphaFoldDB" id="A0A7V7RMB7"/>
<accession>A0A7V7RMB7</accession>
<sequence length="342" mass="38569">MFILSGCWDNKDINHRVMPVVLGVTQQDENYEVYLQIPQPAGGQIETIVVSGTGKTVNEIIDHISANMERSVDLLHVKVIVVDRELAEKGVKDLISGFIRSRDISSKALFAVIDQDLSTFFGAMTSEPKAEGTILLDFFEKSAGWDPQIALTRIWEVYRSIYSYTNDVAVPLMKLGKTTLVEHTGSAVIKNGVMMGDISANKTLLYNAFNGESTLGKIEVLDDASVMILGEKMKFKSKLEEGKPVFSLFLKLKVTILETINDASENEIKKELEQLLTERYQSLFEQMKESGSDILGIGQYFRREIPRDQLKEWRSVYFPELKVDFDIEIDIQNTGNLKIPKN</sequence>
<dbReference type="InterPro" id="IPR046953">
    <property type="entry name" value="Spore_GerAC-like_C"/>
</dbReference>
<dbReference type="InterPro" id="IPR008844">
    <property type="entry name" value="Spore_GerAC-like"/>
</dbReference>
<proteinExistence type="inferred from homology"/>
<comment type="similarity">
    <text evidence="2">Belongs to the GerABKC lipoprotein family.</text>
</comment>
<keyword evidence="5" id="KW-0472">Membrane</keyword>
<evidence type="ECO:0000256" key="7">
    <source>
        <dbReference type="ARBA" id="ARBA00023288"/>
    </source>
</evidence>
<feature type="domain" description="Spore germination protein N-terminal" evidence="9">
    <location>
        <begin position="9"/>
        <end position="174"/>
    </location>
</feature>
<organism evidence="10 11">
    <name type="scientific">Bacillus mesophilum</name>
    <dbReference type="NCBI Taxonomy" id="1071718"/>
    <lineage>
        <taxon>Bacteria</taxon>
        <taxon>Bacillati</taxon>
        <taxon>Bacillota</taxon>
        <taxon>Bacilli</taxon>
        <taxon>Bacillales</taxon>
        <taxon>Bacillaceae</taxon>
        <taxon>Bacillus</taxon>
    </lineage>
</organism>
<name>A0A7V7RMB7_9BACI</name>
<evidence type="ECO:0000256" key="6">
    <source>
        <dbReference type="ARBA" id="ARBA00023139"/>
    </source>
</evidence>
<dbReference type="Pfam" id="PF25198">
    <property type="entry name" value="Spore_GerAC_N"/>
    <property type="match status" value="1"/>
</dbReference>
<keyword evidence="7" id="KW-0449">Lipoprotein</keyword>
<evidence type="ECO:0000256" key="2">
    <source>
        <dbReference type="ARBA" id="ARBA00007886"/>
    </source>
</evidence>
<keyword evidence="6" id="KW-0564">Palmitate</keyword>
<dbReference type="PANTHER" id="PTHR35789:SF1">
    <property type="entry name" value="SPORE GERMINATION PROTEIN B3"/>
    <property type="match status" value="1"/>
</dbReference>
<dbReference type="Proteomes" id="UP000441354">
    <property type="component" value="Unassembled WGS sequence"/>
</dbReference>
<evidence type="ECO:0000256" key="4">
    <source>
        <dbReference type="ARBA" id="ARBA00022729"/>
    </source>
</evidence>
<dbReference type="OrthoDB" id="9816067at2"/>
<keyword evidence="3" id="KW-0309">Germination</keyword>
<dbReference type="PANTHER" id="PTHR35789">
    <property type="entry name" value="SPORE GERMINATION PROTEIN B3"/>
    <property type="match status" value="1"/>
</dbReference>
<dbReference type="NCBIfam" id="TIGR02887">
    <property type="entry name" value="spore_ger_x_C"/>
    <property type="match status" value="1"/>
</dbReference>
<keyword evidence="11" id="KW-1185">Reference proteome</keyword>
<dbReference type="GO" id="GO:0016020">
    <property type="term" value="C:membrane"/>
    <property type="evidence" value="ECO:0007669"/>
    <property type="project" value="UniProtKB-SubCell"/>
</dbReference>
<dbReference type="InterPro" id="IPR038501">
    <property type="entry name" value="Spore_GerAC_C_sf"/>
</dbReference>
<evidence type="ECO:0000259" key="8">
    <source>
        <dbReference type="Pfam" id="PF05504"/>
    </source>
</evidence>
<dbReference type="Pfam" id="PF05504">
    <property type="entry name" value="Spore_GerAC"/>
    <property type="match status" value="1"/>
</dbReference>